<protein>
    <submittedName>
        <fullName evidence="1">Uncharacterized protein</fullName>
    </submittedName>
</protein>
<proteinExistence type="predicted"/>
<dbReference type="AlphaFoldDB" id="A0A090F2V4"/>
<name>A0A090F2V4_MESPL</name>
<evidence type="ECO:0000313" key="1">
    <source>
        <dbReference type="EMBL" id="CDX38207.1"/>
    </source>
</evidence>
<sequence>MPSVKPDIALEEHLDYVL</sequence>
<reference evidence="1 2" key="1">
    <citation type="submission" date="2014-08" db="EMBL/GenBank/DDBJ databases">
        <authorList>
            <person name="Moulin Lionel"/>
        </authorList>
    </citation>
    <scope>NUCLEOTIDE SEQUENCE [LARGE SCALE GENOMIC DNA]</scope>
</reference>
<gene>
    <name evidence="1" type="ORF">MPLDJ20_220091</name>
</gene>
<dbReference type="Proteomes" id="UP000046373">
    <property type="component" value="Unassembled WGS sequence"/>
</dbReference>
<evidence type="ECO:0000313" key="2">
    <source>
        <dbReference type="Proteomes" id="UP000046373"/>
    </source>
</evidence>
<organism evidence="1 2">
    <name type="scientific">Mesorhizobium plurifarium</name>
    <dbReference type="NCBI Taxonomy" id="69974"/>
    <lineage>
        <taxon>Bacteria</taxon>
        <taxon>Pseudomonadati</taxon>
        <taxon>Pseudomonadota</taxon>
        <taxon>Alphaproteobacteria</taxon>
        <taxon>Hyphomicrobiales</taxon>
        <taxon>Phyllobacteriaceae</taxon>
        <taxon>Mesorhizobium</taxon>
    </lineage>
</organism>
<dbReference type="EMBL" id="CCNB01000015">
    <property type="protein sequence ID" value="CDX38207.1"/>
    <property type="molecule type" value="Genomic_DNA"/>
</dbReference>
<accession>A0A090F2V4</accession>